<dbReference type="InterPro" id="IPR023074">
    <property type="entry name" value="HMG_CoA_Rdtase_cat_sf"/>
</dbReference>
<dbReference type="GO" id="GO:0004420">
    <property type="term" value="F:hydroxymethylglutaryl-CoA reductase (NADPH) activity"/>
    <property type="evidence" value="ECO:0007669"/>
    <property type="project" value="InterPro"/>
</dbReference>
<dbReference type="GO" id="GO:0140643">
    <property type="term" value="F:hydroxymethylglutaryl-CoA reductase (NADH) activity"/>
    <property type="evidence" value="ECO:0007669"/>
    <property type="project" value="UniProtKB-EC"/>
</dbReference>
<reference evidence="4" key="2">
    <citation type="journal article" date="2021" name="PeerJ">
        <title>Extensive microbial diversity within the chicken gut microbiome revealed by metagenomics and culture.</title>
        <authorList>
            <person name="Gilroy R."/>
            <person name="Ravi A."/>
            <person name="Getino M."/>
            <person name="Pursley I."/>
            <person name="Horton D.L."/>
            <person name="Alikhan N.F."/>
            <person name="Baker D."/>
            <person name="Gharbi K."/>
            <person name="Hall N."/>
            <person name="Watson M."/>
            <person name="Adriaenssens E.M."/>
            <person name="Foster-Nyarko E."/>
            <person name="Jarju S."/>
            <person name="Secka A."/>
            <person name="Antonio M."/>
            <person name="Oren A."/>
            <person name="Chaudhuri R.R."/>
            <person name="La Ragione R."/>
            <person name="Hildebrand F."/>
            <person name="Pallen M.J."/>
        </authorList>
    </citation>
    <scope>NUCLEOTIDE SEQUENCE</scope>
    <source>
        <strain evidence="4">1383</strain>
    </source>
</reference>
<dbReference type="AlphaFoldDB" id="A0A9D1H8M0"/>
<dbReference type="Proteomes" id="UP000824161">
    <property type="component" value="Unassembled WGS sequence"/>
</dbReference>
<protein>
    <recommendedName>
        <fullName evidence="3">3-hydroxy-3-methylglutaryl coenzyme A reductase</fullName>
        <shortName evidence="3">HMG-CoA reductase</shortName>
        <ecNumber evidence="3">1.1.1.88</ecNumber>
    </recommendedName>
</protein>
<proteinExistence type="inferred from homology"/>
<dbReference type="Pfam" id="PF00368">
    <property type="entry name" value="HMG-CoA_red"/>
    <property type="match status" value="1"/>
</dbReference>
<dbReference type="PROSITE" id="PS50065">
    <property type="entry name" value="HMG_COA_REDUCTASE_4"/>
    <property type="match status" value="1"/>
</dbReference>
<dbReference type="InterPro" id="IPR009023">
    <property type="entry name" value="HMG_CoA_Rdtase_NAD(P)-bd_sf"/>
</dbReference>
<dbReference type="CDD" id="cd00644">
    <property type="entry name" value="HMG-CoA_reductase_classII"/>
    <property type="match status" value="1"/>
</dbReference>
<dbReference type="EMBL" id="DVLY01000033">
    <property type="protein sequence ID" value="HIT97481.1"/>
    <property type="molecule type" value="Genomic_DNA"/>
</dbReference>
<dbReference type="PANTHER" id="PTHR10572">
    <property type="entry name" value="3-HYDROXY-3-METHYLGLUTARYL-COENZYME A REDUCTASE"/>
    <property type="match status" value="1"/>
</dbReference>
<dbReference type="InterPro" id="IPR004553">
    <property type="entry name" value="HMG_CoA_Rdtase_bac-typ"/>
</dbReference>
<keyword evidence="2 3" id="KW-0560">Oxidoreductase</keyword>
<dbReference type="EC" id="1.1.1.88" evidence="3"/>
<dbReference type="Gene3D" id="1.10.8.660">
    <property type="match status" value="1"/>
</dbReference>
<dbReference type="SUPFAM" id="SSF56542">
    <property type="entry name" value="Substrate-binding domain of HMG-CoA reductase"/>
    <property type="match status" value="1"/>
</dbReference>
<evidence type="ECO:0000313" key="4">
    <source>
        <dbReference type="EMBL" id="HIT97481.1"/>
    </source>
</evidence>
<organism evidence="4 5">
    <name type="scientific">Candidatus Merdimorpha stercoravium</name>
    <dbReference type="NCBI Taxonomy" id="2840863"/>
    <lineage>
        <taxon>Bacteria</taxon>
        <taxon>Pseudomonadati</taxon>
        <taxon>Bacteroidota</taxon>
        <taxon>Flavobacteriia</taxon>
        <taxon>Flavobacteriales</taxon>
        <taxon>Candidatus Merdimorpha</taxon>
    </lineage>
</organism>
<keyword evidence="3" id="KW-0520">NAD</keyword>
<sequence>MNELLKGFSKLSREEKTRRILEAFCSDPQQAARTLRHYLHADPALETLHEGFAENTLANYYLPFCIAPNFRINGRMYAVPMVIEESSVVAALSKSAAFWAERGGFSARTLSAVKKGQIHLLYTEGDAETLSEFFLRIRPQLLEATEPLTEKMRARGGGIASLELKDCTDRMDGYYQIDLSADTRDSMGANFINSVLEAIASRFRTLAEEHSLPGRLEILMSILSNYTPDCRAEAVLECPVEEMAIDGFSGEDFCRRFTAAVQIASLSVSRAVTHNKGIMNGVDGVILATGNDFRAVEACAHAYAARSGRYASLTQARIEDGRFRFSIDLPIAVGTVGGLTRLHPLSAVAMDILGHPSAEELMQVAVCVGLAQNFSAVRALITSGIQRGHMKMHLGNILRSLGATDEQMRAAQAYFADRTVSHRAVEDFLKNPPKSDR</sequence>
<evidence type="ECO:0000256" key="3">
    <source>
        <dbReference type="RuleBase" id="RU361219"/>
    </source>
</evidence>
<gene>
    <name evidence="4" type="ORF">IAC44_01430</name>
</gene>
<evidence type="ECO:0000256" key="2">
    <source>
        <dbReference type="ARBA" id="ARBA00023002"/>
    </source>
</evidence>
<comment type="caution">
    <text evidence="4">The sequence shown here is derived from an EMBL/GenBank/DDBJ whole genome shotgun (WGS) entry which is preliminary data.</text>
</comment>
<comment type="similarity">
    <text evidence="1 3">Belongs to the HMG-CoA reductase family.</text>
</comment>
<dbReference type="InterPro" id="IPR009029">
    <property type="entry name" value="HMG_CoA_Rdtase_sub-bd_dom_sf"/>
</dbReference>
<evidence type="ECO:0000256" key="1">
    <source>
        <dbReference type="ARBA" id="ARBA00007661"/>
    </source>
</evidence>
<dbReference type="NCBIfam" id="TIGR00532">
    <property type="entry name" value="HMG_CoA_R_NAD"/>
    <property type="match status" value="1"/>
</dbReference>
<dbReference type="InterPro" id="IPR002202">
    <property type="entry name" value="HMG_CoA_Rdtase"/>
</dbReference>
<reference evidence="4" key="1">
    <citation type="submission" date="2020-10" db="EMBL/GenBank/DDBJ databases">
        <authorList>
            <person name="Gilroy R."/>
        </authorList>
    </citation>
    <scope>NUCLEOTIDE SEQUENCE</scope>
    <source>
        <strain evidence="4">1383</strain>
    </source>
</reference>
<accession>A0A9D1H8M0</accession>
<dbReference type="Gene3D" id="3.90.770.10">
    <property type="entry name" value="3-hydroxy-3-methylglutaryl-coenzyme A Reductase, Chain A, domain 2"/>
    <property type="match status" value="2"/>
</dbReference>
<dbReference type="PANTHER" id="PTHR10572:SF24">
    <property type="entry name" value="3-HYDROXY-3-METHYLGLUTARYL-COENZYME A REDUCTASE"/>
    <property type="match status" value="1"/>
</dbReference>
<comment type="pathway">
    <text evidence="3">Metabolic intermediate metabolism; (R)-mevalonate degradation; (S)-3-hydroxy-3-methylglutaryl-CoA from (R)-mevalonate: step 1/1.</text>
</comment>
<name>A0A9D1H8M0_9FLAO</name>
<dbReference type="SUPFAM" id="SSF55035">
    <property type="entry name" value="NAD-binding domain of HMG-CoA reductase"/>
    <property type="match status" value="1"/>
</dbReference>
<comment type="catalytic activity">
    <reaction evidence="3">
        <text>(R)-mevalonate + 2 NAD(+) + CoA = (3S)-3-hydroxy-3-methylglutaryl-CoA + 2 NADH + 2 H(+)</text>
        <dbReference type="Rhea" id="RHEA:14833"/>
        <dbReference type="ChEBI" id="CHEBI:15378"/>
        <dbReference type="ChEBI" id="CHEBI:36464"/>
        <dbReference type="ChEBI" id="CHEBI:43074"/>
        <dbReference type="ChEBI" id="CHEBI:57287"/>
        <dbReference type="ChEBI" id="CHEBI:57540"/>
        <dbReference type="ChEBI" id="CHEBI:57945"/>
        <dbReference type="EC" id="1.1.1.88"/>
    </reaction>
</comment>
<dbReference type="GO" id="GO:0015936">
    <property type="term" value="P:coenzyme A metabolic process"/>
    <property type="evidence" value="ECO:0007669"/>
    <property type="project" value="InterPro"/>
</dbReference>
<evidence type="ECO:0000313" key="5">
    <source>
        <dbReference type="Proteomes" id="UP000824161"/>
    </source>
</evidence>